<feature type="region of interest" description="Disordered" evidence="1">
    <location>
        <begin position="997"/>
        <end position="1021"/>
    </location>
</feature>
<evidence type="ECO:0008006" key="4">
    <source>
        <dbReference type="Google" id="ProtNLM"/>
    </source>
</evidence>
<keyword evidence="3" id="KW-1185">Reference proteome</keyword>
<organism evidence="2 3">
    <name type="scientific">Lasallia pustulata</name>
    <dbReference type="NCBI Taxonomy" id="136370"/>
    <lineage>
        <taxon>Eukaryota</taxon>
        <taxon>Fungi</taxon>
        <taxon>Dikarya</taxon>
        <taxon>Ascomycota</taxon>
        <taxon>Pezizomycotina</taxon>
        <taxon>Lecanoromycetes</taxon>
        <taxon>OSLEUM clade</taxon>
        <taxon>Umbilicariomycetidae</taxon>
        <taxon>Umbilicariales</taxon>
        <taxon>Umbilicariaceae</taxon>
        <taxon>Lasallia</taxon>
    </lineage>
</organism>
<dbReference type="PANTHER" id="PTHR35140:SF1">
    <property type="entry name" value="MITOTIC CHECK POINT PROTEIN BFA1"/>
    <property type="match status" value="1"/>
</dbReference>
<evidence type="ECO:0000313" key="2">
    <source>
        <dbReference type="EMBL" id="SLM34330.1"/>
    </source>
</evidence>
<proteinExistence type="predicted"/>
<feature type="compositionally biased region" description="Polar residues" evidence="1">
    <location>
        <begin position="649"/>
        <end position="665"/>
    </location>
</feature>
<dbReference type="GO" id="GO:0005096">
    <property type="term" value="F:GTPase activator activity"/>
    <property type="evidence" value="ECO:0007669"/>
    <property type="project" value="InterPro"/>
</dbReference>
<dbReference type="EMBL" id="FWEW01000274">
    <property type="protein sequence ID" value="SLM34330.1"/>
    <property type="molecule type" value="Genomic_DNA"/>
</dbReference>
<feature type="compositionally biased region" description="Acidic residues" evidence="1">
    <location>
        <begin position="391"/>
        <end position="400"/>
    </location>
</feature>
<dbReference type="GO" id="GO:0031578">
    <property type="term" value="P:mitotic spindle orientation checkpoint signaling"/>
    <property type="evidence" value="ECO:0007669"/>
    <property type="project" value="TreeGrafter"/>
</dbReference>
<feature type="compositionally biased region" description="Low complexity" evidence="1">
    <location>
        <begin position="454"/>
        <end position="469"/>
    </location>
</feature>
<name>A0A1W5CU81_9LECA</name>
<sequence length="1212" mass="132747">MMFLREKLASLEAFMAQQHIKDEMNPSAVMARPQEYEASMAQQHVKDEMECWDDDDDLQGIEDLHARAVSTASTTVIASSSLNQPLHRRDSISSRFSARSDVDSNGGGDEDWHVLLPTDDEISTTTAIASANKAGIPIPANVPSSALLGGTIKRLGGRRIKKVLGGDDWDEDLELPKMEDGGLTLKKTDENDFPDTLGQISGSFSHHRPTATDSLAGLEVLEQMKTAQPPKPTMAALDKFRDEEGDDEFDLPEMEDAKDFSHHRPTIADSLAGLKILERMKTAQPHNPAMAALDKFRDEEGDEEFDLPKMEDAKDFSHHRPTIADSLAGLEFLERMKKAQPPKPAMAALEKFRDEEGDDEFSGDIETIKVAKNRPTPKTINFIPPPTKDTNDEDNFENDFEFPSNGDPLRLSKQKETVKSPPVSEPHDDFDTEWAEGSLGTRFGGTRRDDKSNRSSSLSALSPSVSSCLTAESEDDGLDCLILPDGPLRFEEALKKRLEKVPLDVVDHPAEKQVEEPTASKEDFFAGIDIGDGDVFDSGKLTLNRNIKHKAARQTSPARRTATTLTFTSKPQATTNATRIPKPQGHGRVRSKLEPVSESGGPVPSYQRPRSSHSAKSSLSGIPAPSLPSLPSSSTVTPAPMPNRRGLMSKSSEQGQKVEPTTTGAQLLRSKRSMPVLRGQPSTARSQPMFPRPPSRADHSTRQTIPSRPKTPVDRMGTESSFANYRKPPVPFLPAGSSLAQSHHITMKNARQARRPGSSDSSEQVQLNSRPISRLSTVTRPVSPVTSRANGRKDIAPESLAREAASKRHITKPTRRRAFGDGSELEIFDDLPTSANLESKFVKQPVGRGAPKAAFRSRPGQVQIPSQSRTETPAPRSPTKQDFIPNFARDTNASRIAREQRTSTANTRPLREAASITTHLAPVREGTATNIHPPREKRTVATKAHPSRETANITAHLLSLREGTATTINPPREVGGPLVPLSSTNSKSAIAAKVLPPIPSLPRTRPRKHAHQPPQKPCLIKPLGDHVNSAKSVNGMHWNPTLFRWEGNENALAPFDAPLPTVQLSPRSSPGVKPAPALIANVGATKGVQVVGGMVFDPQRMCWLKMGPGHESNPTSPDSFEEEEDVFAGLEDLDEGKSAGGRTEDSKGKKSGYGGGDQFPVGEEFDVGPEFVRRQYEEEERWKKYTGGWFGKRRDAMGERHKWVIREIVGCQ</sequence>
<reference evidence="3" key="1">
    <citation type="submission" date="2017-03" db="EMBL/GenBank/DDBJ databases">
        <authorList>
            <person name="Sharma R."/>
            <person name="Thines M."/>
        </authorList>
    </citation>
    <scope>NUCLEOTIDE SEQUENCE [LARGE SCALE GENOMIC DNA]</scope>
</reference>
<dbReference type="AlphaFoldDB" id="A0A1W5CU81"/>
<feature type="compositionally biased region" description="Polar residues" evidence="1">
    <location>
        <begin position="758"/>
        <end position="789"/>
    </location>
</feature>
<dbReference type="InterPro" id="IPR034586">
    <property type="entry name" value="Bfa1/Byr4"/>
</dbReference>
<feature type="region of interest" description="Disordered" evidence="1">
    <location>
        <begin position="353"/>
        <end position="477"/>
    </location>
</feature>
<feature type="region of interest" description="Disordered" evidence="1">
    <location>
        <begin position="548"/>
        <end position="818"/>
    </location>
</feature>
<feature type="compositionally biased region" description="Basic and acidic residues" evidence="1">
    <location>
        <begin position="791"/>
        <end position="806"/>
    </location>
</feature>
<feature type="region of interest" description="Disordered" evidence="1">
    <location>
        <begin position="1131"/>
        <end position="1164"/>
    </location>
</feature>
<dbReference type="Proteomes" id="UP000192927">
    <property type="component" value="Unassembled WGS sequence"/>
</dbReference>
<dbReference type="GO" id="GO:1990334">
    <property type="term" value="C:Bfa1-Bub2 complex"/>
    <property type="evidence" value="ECO:0007669"/>
    <property type="project" value="InterPro"/>
</dbReference>
<evidence type="ECO:0000313" key="3">
    <source>
        <dbReference type="Proteomes" id="UP000192927"/>
    </source>
</evidence>
<feature type="region of interest" description="Disordered" evidence="1">
    <location>
        <begin position="842"/>
        <end position="886"/>
    </location>
</feature>
<feature type="compositionally biased region" description="Polar residues" evidence="1">
    <location>
        <begin position="553"/>
        <end position="578"/>
    </location>
</feature>
<accession>A0A1W5CU81</accession>
<evidence type="ECO:0000256" key="1">
    <source>
        <dbReference type="SAM" id="MobiDB-lite"/>
    </source>
</evidence>
<feature type="compositionally biased region" description="Basic residues" evidence="1">
    <location>
        <begin position="807"/>
        <end position="817"/>
    </location>
</feature>
<protein>
    <recommendedName>
        <fullName evidence="4">Cytokinesis regulator</fullName>
    </recommendedName>
</protein>
<dbReference type="PANTHER" id="PTHR35140">
    <property type="entry name" value="MITOTIC CHECK POINT PROTEIN BFA1"/>
    <property type="match status" value="1"/>
</dbReference>
<feature type="compositionally biased region" description="Low complexity" evidence="1">
    <location>
        <begin position="617"/>
        <end position="634"/>
    </location>
</feature>
<dbReference type="GO" id="GO:0044732">
    <property type="term" value="C:mitotic spindle pole body"/>
    <property type="evidence" value="ECO:0007669"/>
    <property type="project" value="TreeGrafter"/>
</dbReference>